<dbReference type="AlphaFoldDB" id="A0A2S5EIR7"/>
<reference evidence="1 2" key="1">
    <citation type="submission" date="2014-01" db="EMBL/GenBank/DDBJ databases">
        <title>Comparative genomics of Petrotoga.</title>
        <authorList>
            <person name="Chow K."/>
            <person name="Charchuk R."/>
            <person name="Nesbo C.L."/>
        </authorList>
    </citation>
    <scope>NUCLEOTIDE SEQUENCE [LARGE SCALE GENOMIC DNA]</scope>
    <source>
        <strain evidence="1 2">DSM 16923</strain>
    </source>
</reference>
<dbReference type="Proteomes" id="UP000236950">
    <property type="component" value="Unassembled WGS sequence"/>
</dbReference>
<gene>
    <name evidence="1" type="ORF">AA81_04500</name>
</gene>
<evidence type="ECO:0000313" key="1">
    <source>
        <dbReference type="EMBL" id="POZ92955.1"/>
    </source>
</evidence>
<keyword evidence="2" id="KW-1185">Reference proteome</keyword>
<organism evidence="1 2">
    <name type="scientific">Petrotoga halophila DSM 16923</name>
    <dbReference type="NCBI Taxonomy" id="1122953"/>
    <lineage>
        <taxon>Bacteria</taxon>
        <taxon>Thermotogati</taxon>
        <taxon>Thermotogota</taxon>
        <taxon>Thermotogae</taxon>
        <taxon>Petrotogales</taxon>
        <taxon>Petrotogaceae</taxon>
        <taxon>Petrotoga</taxon>
    </lineage>
</organism>
<evidence type="ECO:0000313" key="2">
    <source>
        <dbReference type="Proteomes" id="UP000236950"/>
    </source>
</evidence>
<accession>A0A2S5EIR7</accession>
<name>A0A2S5EIR7_9BACT</name>
<comment type="caution">
    <text evidence="1">The sequence shown here is derived from an EMBL/GenBank/DDBJ whole genome shotgun (WGS) entry which is preliminary data.</text>
</comment>
<dbReference type="EMBL" id="JALY01000104">
    <property type="protein sequence ID" value="POZ92955.1"/>
    <property type="molecule type" value="Genomic_DNA"/>
</dbReference>
<protein>
    <submittedName>
        <fullName evidence="1">Uncharacterized protein</fullName>
    </submittedName>
</protein>
<sequence length="64" mass="7902">MDQLSGYFLKRLKVWELLLQSGVIKMSDKKKEEFKLLEDFFSDYYKIFHEYLFPALTKRKVYQK</sequence>
<proteinExistence type="predicted"/>